<dbReference type="Pfam" id="PF00990">
    <property type="entry name" value="GGDEF"/>
    <property type="match status" value="1"/>
</dbReference>
<dbReference type="InterPro" id="IPR000160">
    <property type="entry name" value="GGDEF_dom"/>
</dbReference>
<comment type="caution">
    <text evidence="5">The sequence shown here is derived from an EMBL/GenBank/DDBJ whole genome shotgun (WGS) entry which is preliminary data.</text>
</comment>
<name>A0A4R7BXY1_9HYPH</name>
<evidence type="ECO:0000313" key="5">
    <source>
        <dbReference type="EMBL" id="TDR90383.1"/>
    </source>
</evidence>
<proteinExistence type="predicted"/>
<evidence type="ECO:0000313" key="6">
    <source>
        <dbReference type="Proteomes" id="UP000295122"/>
    </source>
</evidence>
<dbReference type="InterPro" id="IPR035965">
    <property type="entry name" value="PAS-like_dom_sf"/>
</dbReference>
<dbReference type="CDD" id="cd01948">
    <property type="entry name" value="EAL"/>
    <property type="match status" value="1"/>
</dbReference>
<evidence type="ECO:0000256" key="2">
    <source>
        <dbReference type="SAM" id="Phobius"/>
    </source>
</evidence>
<gene>
    <name evidence="5" type="ORF">EV668_3234</name>
</gene>
<sequence>MTDAALTVTDASAALVGAAGLLAALCVVLAVLAWRRGARLKAQTETLRRLESAIETMSDGFVLWDEDSRLVLSNEVYRSMYEVSRPVLVPGARFGDIIRWGAEAGQYPEAEGRIDEFVESVIAFHRSGSQTAERLLHDGRWIQITERKMASGGTVGIRTDITPLKLALAELAAANARAEAAAAEANARSQALRQRDEALDSSHALFEAALNNMSHGLTMIDGAGRLIVRNRQFCELVGLDETMLAPGMTAEELHQAMARSGLLSEAAVAQIWSGHRDLAEHGNPIAFVINTLAGRAIAVTQRPLDGGWVAIYEDITRRRVVERRVRFLALHDDLTKLPNRIHFRSRLEEFMQRSRLQGGSFALLYLDLDRFKGVNDTYGHQTGDSLLRAVVRRLRACVRPGDVIARLGGDEFAILQPLSDEDNRPEILGRNIVAAIDRPFDLLGHRISIGASIGIAIVADGRVADADRILREADLALYQAKTTGRGTCLVYEPVLEQTRRHRLALEADLRQAIETGALSLRYQPIFELAHGRVSGFEALARWYHPERGWISPAEFVPLAEQSGLIDELGAWVLRRACRDISGFPGSPKVAVNLSTQQLRSEAIVAIVADALAQSGLAPERLELEITETALLTEVLGTASLLNKFRELGTHIVLDDFGTGYSSLSHLRSFPLSKIKIDQSFVRDMATDKQSSAIVSSTVELAAKLGMLTTVEGVETAELLDLARSMNCTEAQGYHLGRPVTILEAVEMLDKRLDTARSRPFLRSV</sequence>
<dbReference type="InterPro" id="IPR035919">
    <property type="entry name" value="EAL_sf"/>
</dbReference>
<dbReference type="InterPro" id="IPR029787">
    <property type="entry name" value="Nucleotide_cyclase"/>
</dbReference>
<accession>A0A4R7BXY1</accession>
<dbReference type="SMART" id="SM00267">
    <property type="entry name" value="GGDEF"/>
    <property type="match status" value="1"/>
</dbReference>
<evidence type="ECO:0000256" key="1">
    <source>
        <dbReference type="SAM" id="Coils"/>
    </source>
</evidence>
<dbReference type="Gene3D" id="3.20.20.450">
    <property type="entry name" value="EAL domain"/>
    <property type="match status" value="1"/>
</dbReference>
<keyword evidence="2" id="KW-0812">Transmembrane</keyword>
<dbReference type="SUPFAM" id="SSF55785">
    <property type="entry name" value="PYP-like sensor domain (PAS domain)"/>
    <property type="match status" value="2"/>
</dbReference>
<feature type="domain" description="EAL" evidence="3">
    <location>
        <begin position="502"/>
        <end position="752"/>
    </location>
</feature>
<dbReference type="InterPro" id="IPR000014">
    <property type="entry name" value="PAS"/>
</dbReference>
<dbReference type="InterPro" id="IPR001633">
    <property type="entry name" value="EAL_dom"/>
</dbReference>
<organism evidence="5 6">
    <name type="scientific">Enterovirga rhinocerotis</name>
    <dbReference type="NCBI Taxonomy" id="1339210"/>
    <lineage>
        <taxon>Bacteria</taxon>
        <taxon>Pseudomonadati</taxon>
        <taxon>Pseudomonadota</taxon>
        <taxon>Alphaproteobacteria</taxon>
        <taxon>Hyphomicrobiales</taxon>
        <taxon>Methylobacteriaceae</taxon>
        <taxon>Enterovirga</taxon>
    </lineage>
</organism>
<keyword evidence="1" id="KW-0175">Coiled coil</keyword>
<dbReference type="Pfam" id="PF12860">
    <property type="entry name" value="PAS_7"/>
    <property type="match status" value="2"/>
</dbReference>
<dbReference type="InterPro" id="IPR052155">
    <property type="entry name" value="Biofilm_reg_signaling"/>
</dbReference>
<reference evidence="5 6" key="1">
    <citation type="submission" date="2019-03" db="EMBL/GenBank/DDBJ databases">
        <title>Genomic Encyclopedia of Type Strains, Phase IV (KMG-IV): sequencing the most valuable type-strain genomes for metagenomic binning, comparative biology and taxonomic classification.</title>
        <authorList>
            <person name="Goeker M."/>
        </authorList>
    </citation>
    <scope>NUCLEOTIDE SEQUENCE [LARGE SCALE GENOMIC DNA]</scope>
    <source>
        <strain evidence="5 6">DSM 25903</strain>
    </source>
</reference>
<feature type="transmembrane region" description="Helical" evidence="2">
    <location>
        <begin position="12"/>
        <end position="34"/>
    </location>
</feature>
<dbReference type="PROSITE" id="PS50883">
    <property type="entry name" value="EAL"/>
    <property type="match status" value="1"/>
</dbReference>
<keyword evidence="2" id="KW-1133">Transmembrane helix</keyword>
<keyword evidence="2" id="KW-0472">Membrane</keyword>
<dbReference type="Pfam" id="PF00563">
    <property type="entry name" value="EAL"/>
    <property type="match status" value="1"/>
</dbReference>
<evidence type="ECO:0000259" key="4">
    <source>
        <dbReference type="PROSITE" id="PS50887"/>
    </source>
</evidence>
<dbReference type="PANTHER" id="PTHR44757">
    <property type="entry name" value="DIGUANYLATE CYCLASE DGCP"/>
    <property type="match status" value="1"/>
</dbReference>
<dbReference type="SUPFAM" id="SSF141868">
    <property type="entry name" value="EAL domain-like"/>
    <property type="match status" value="1"/>
</dbReference>
<protein>
    <submittedName>
        <fullName evidence="5">Diguanylate cyclase (GGDEF)-like protein</fullName>
    </submittedName>
</protein>
<dbReference type="PANTHER" id="PTHR44757:SF2">
    <property type="entry name" value="BIOFILM ARCHITECTURE MAINTENANCE PROTEIN MBAA"/>
    <property type="match status" value="1"/>
</dbReference>
<dbReference type="SMART" id="SM00052">
    <property type="entry name" value="EAL"/>
    <property type="match status" value="1"/>
</dbReference>
<feature type="coiled-coil region" evidence="1">
    <location>
        <begin position="164"/>
        <end position="195"/>
    </location>
</feature>
<dbReference type="OrthoDB" id="9814202at2"/>
<dbReference type="Gene3D" id="3.30.70.270">
    <property type="match status" value="1"/>
</dbReference>
<dbReference type="NCBIfam" id="TIGR00254">
    <property type="entry name" value="GGDEF"/>
    <property type="match status" value="1"/>
</dbReference>
<evidence type="ECO:0000259" key="3">
    <source>
        <dbReference type="PROSITE" id="PS50883"/>
    </source>
</evidence>
<feature type="domain" description="GGDEF" evidence="4">
    <location>
        <begin position="359"/>
        <end position="493"/>
    </location>
</feature>
<dbReference type="PROSITE" id="PS50887">
    <property type="entry name" value="GGDEF"/>
    <property type="match status" value="1"/>
</dbReference>
<dbReference type="CDD" id="cd01949">
    <property type="entry name" value="GGDEF"/>
    <property type="match status" value="1"/>
</dbReference>
<dbReference type="Proteomes" id="UP000295122">
    <property type="component" value="Unassembled WGS sequence"/>
</dbReference>
<dbReference type="EMBL" id="SNZR01000013">
    <property type="protein sequence ID" value="TDR90383.1"/>
    <property type="molecule type" value="Genomic_DNA"/>
</dbReference>
<dbReference type="InterPro" id="IPR043128">
    <property type="entry name" value="Rev_trsase/Diguanyl_cyclase"/>
</dbReference>
<dbReference type="AlphaFoldDB" id="A0A4R7BXY1"/>
<dbReference type="RefSeq" id="WP_133771734.1">
    <property type="nucleotide sequence ID" value="NZ_SNZR01000013.1"/>
</dbReference>
<keyword evidence="6" id="KW-1185">Reference proteome</keyword>
<dbReference type="Gene3D" id="3.30.450.20">
    <property type="entry name" value="PAS domain"/>
    <property type="match status" value="2"/>
</dbReference>
<dbReference type="SUPFAM" id="SSF55073">
    <property type="entry name" value="Nucleotide cyclase"/>
    <property type="match status" value="1"/>
</dbReference>
<dbReference type="SMART" id="SM00091">
    <property type="entry name" value="PAS"/>
    <property type="match status" value="2"/>
</dbReference>